<dbReference type="Pfam" id="PF00583">
    <property type="entry name" value="Acetyltransf_1"/>
    <property type="match status" value="1"/>
</dbReference>
<evidence type="ECO:0000313" key="6">
    <source>
        <dbReference type="EMBL" id="MFD1523503.1"/>
    </source>
</evidence>
<dbReference type="PANTHER" id="PTHR33154">
    <property type="entry name" value="TRANSCRIPTIONAL REGULATOR, ARSR FAMILY"/>
    <property type="match status" value="1"/>
</dbReference>
<dbReference type="InterPro" id="IPR001845">
    <property type="entry name" value="HTH_ArsR_DNA-bd_dom"/>
</dbReference>
<keyword evidence="3" id="KW-0804">Transcription</keyword>
<sequence length="280" mass="30807">MQESNDASWQQLSAQDAATYASWFGCLAEPMRVRMLHAVAIAGEPVTVGELTQQLEISQSTCSHHVRKLAKVGLVQLRRQGTATLVSVDVSCCADMPNVADLVMGLVAPQRFGEPSPGIVVRPLASGDWSAVRRIYAEGIAAQNIMFETEVPSRRSLEHAWLPGHRWTAEIDGRVAGWAAVKPISPRPQYSGVVETMVHLGDGFYGRGIGRALIDRQVTAADKAGLWTLQTSVFPENRARTALHLAAGFRTLGMRERIGRWRGQWRHTLVLERRRPADPG</sequence>
<dbReference type="CDD" id="cd04301">
    <property type="entry name" value="NAT_SF"/>
    <property type="match status" value="1"/>
</dbReference>
<dbReference type="Gene3D" id="1.10.10.10">
    <property type="entry name" value="Winged helix-like DNA-binding domain superfamily/Winged helix DNA-binding domain"/>
    <property type="match status" value="1"/>
</dbReference>
<comment type="caution">
    <text evidence="6">The sequence shown here is derived from an EMBL/GenBank/DDBJ whole genome shotgun (WGS) entry which is preliminary data.</text>
</comment>
<dbReference type="CDD" id="cd00090">
    <property type="entry name" value="HTH_ARSR"/>
    <property type="match status" value="1"/>
</dbReference>
<dbReference type="Proteomes" id="UP001597114">
    <property type="component" value="Unassembled WGS sequence"/>
</dbReference>
<dbReference type="InterPro" id="IPR000182">
    <property type="entry name" value="GNAT_dom"/>
</dbReference>
<feature type="domain" description="HTH arsR-type" evidence="4">
    <location>
        <begin position="12"/>
        <end position="114"/>
    </location>
</feature>
<dbReference type="InterPro" id="IPR036390">
    <property type="entry name" value="WH_DNA-bd_sf"/>
</dbReference>
<accession>A0ABW4F902</accession>
<proteinExistence type="predicted"/>
<gene>
    <name evidence="6" type="ORF">ACFSJD_38885</name>
</gene>
<evidence type="ECO:0000256" key="1">
    <source>
        <dbReference type="ARBA" id="ARBA00023015"/>
    </source>
</evidence>
<dbReference type="InterPro" id="IPR016181">
    <property type="entry name" value="Acyl_CoA_acyltransferase"/>
</dbReference>
<name>A0ABW4F902_9PSEU</name>
<dbReference type="PROSITE" id="PS50987">
    <property type="entry name" value="HTH_ARSR_2"/>
    <property type="match status" value="1"/>
</dbReference>
<feature type="domain" description="N-acetyltransferase" evidence="5">
    <location>
        <begin position="119"/>
        <end position="276"/>
    </location>
</feature>
<evidence type="ECO:0000259" key="4">
    <source>
        <dbReference type="PROSITE" id="PS50987"/>
    </source>
</evidence>
<dbReference type="PANTHER" id="PTHR33154:SF33">
    <property type="entry name" value="TRANSCRIPTIONAL REPRESSOR SDPR"/>
    <property type="match status" value="1"/>
</dbReference>
<protein>
    <submittedName>
        <fullName evidence="6">Helix-turn-helix domain-containing GNAT family N-acetyltransferase</fullName>
    </submittedName>
</protein>
<dbReference type="Pfam" id="PF12840">
    <property type="entry name" value="HTH_20"/>
    <property type="match status" value="1"/>
</dbReference>
<dbReference type="RefSeq" id="WP_344730456.1">
    <property type="nucleotide sequence ID" value="NZ_BAAAUS010000067.1"/>
</dbReference>
<dbReference type="InterPro" id="IPR011991">
    <property type="entry name" value="ArsR-like_HTH"/>
</dbReference>
<dbReference type="Gene3D" id="3.40.630.30">
    <property type="match status" value="1"/>
</dbReference>
<dbReference type="NCBIfam" id="NF033788">
    <property type="entry name" value="HTH_metalloreg"/>
    <property type="match status" value="1"/>
</dbReference>
<dbReference type="SUPFAM" id="SSF55729">
    <property type="entry name" value="Acyl-CoA N-acyltransferases (Nat)"/>
    <property type="match status" value="1"/>
</dbReference>
<dbReference type="InterPro" id="IPR051081">
    <property type="entry name" value="HTH_MetalResp_TranReg"/>
</dbReference>
<organism evidence="6 7">
    <name type="scientific">Pseudonocardia yunnanensis</name>
    <dbReference type="NCBI Taxonomy" id="58107"/>
    <lineage>
        <taxon>Bacteria</taxon>
        <taxon>Bacillati</taxon>
        <taxon>Actinomycetota</taxon>
        <taxon>Actinomycetes</taxon>
        <taxon>Pseudonocardiales</taxon>
        <taxon>Pseudonocardiaceae</taxon>
        <taxon>Pseudonocardia</taxon>
    </lineage>
</organism>
<evidence type="ECO:0000313" key="7">
    <source>
        <dbReference type="Proteomes" id="UP001597114"/>
    </source>
</evidence>
<evidence type="ECO:0000256" key="2">
    <source>
        <dbReference type="ARBA" id="ARBA00023125"/>
    </source>
</evidence>
<keyword evidence="2" id="KW-0238">DNA-binding</keyword>
<dbReference type="SUPFAM" id="SSF46785">
    <property type="entry name" value="Winged helix' DNA-binding domain"/>
    <property type="match status" value="1"/>
</dbReference>
<reference evidence="7" key="1">
    <citation type="journal article" date="2019" name="Int. J. Syst. Evol. Microbiol.">
        <title>The Global Catalogue of Microorganisms (GCM) 10K type strain sequencing project: providing services to taxonomists for standard genome sequencing and annotation.</title>
        <authorList>
            <consortium name="The Broad Institute Genomics Platform"/>
            <consortium name="The Broad Institute Genome Sequencing Center for Infectious Disease"/>
            <person name="Wu L."/>
            <person name="Ma J."/>
        </authorList>
    </citation>
    <scope>NUCLEOTIDE SEQUENCE [LARGE SCALE GENOMIC DNA]</scope>
    <source>
        <strain evidence="7">CCM 7043</strain>
    </source>
</reference>
<dbReference type="SMART" id="SM00418">
    <property type="entry name" value="HTH_ARSR"/>
    <property type="match status" value="1"/>
</dbReference>
<evidence type="ECO:0000259" key="5">
    <source>
        <dbReference type="PROSITE" id="PS51186"/>
    </source>
</evidence>
<keyword evidence="7" id="KW-1185">Reference proteome</keyword>
<dbReference type="PROSITE" id="PS51186">
    <property type="entry name" value="GNAT"/>
    <property type="match status" value="1"/>
</dbReference>
<dbReference type="PRINTS" id="PR00778">
    <property type="entry name" value="HTHARSR"/>
</dbReference>
<dbReference type="EMBL" id="JBHUCO010000066">
    <property type="protein sequence ID" value="MFD1523503.1"/>
    <property type="molecule type" value="Genomic_DNA"/>
</dbReference>
<dbReference type="InterPro" id="IPR036388">
    <property type="entry name" value="WH-like_DNA-bd_sf"/>
</dbReference>
<keyword evidence="1" id="KW-0805">Transcription regulation</keyword>
<evidence type="ECO:0000256" key="3">
    <source>
        <dbReference type="ARBA" id="ARBA00023163"/>
    </source>
</evidence>